<protein>
    <submittedName>
        <fullName evidence="1">Uncharacterized protein</fullName>
    </submittedName>
</protein>
<reference evidence="1" key="1">
    <citation type="submission" date="2021-01" db="EMBL/GenBank/DDBJ databases">
        <authorList>
            <consortium name="Genoscope - CEA"/>
            <person name="William W."/>
        </authorList>
    </citation>
    <scope>NUCLEOTIDE SEQUENCE</scope>
</reference>
<accession>A0A8S1UZM1</accession>
<sequence length="110" mass="12958">MSDRKDLHQEELIIGFGLPFKYNNQIIKIEIPETKINNQSGAGDSVQEDQAQKINQKQVWLIMQSKLGNKLIIELTIFHPKYCRVSNRNEFIKGKNKQRNKSRYQEQIKN</sequence>
<evidence type="ECO:0000313" key="1">
    <source>
        <dbReference type="EMBL" id="CAD8170628.1"/>
    </source>
</evidence>
<comment type="caution">
    <text evidence="1">The sequence shown here is derived from an EMBL/GenBank/DDBJ whole genome shotgun (WGS) entry which is preliminary data.</text>
</comment>
<proteinExistence type="predicted"/>
<gene>
    <name evidence="1" type="ORF">PPENT_87.1.T0530154</name>
</gene>
<dbReference type="EMBL" id="CAJJDO010000053">
    <property type="protein sequence ID" value="CAD8170628.1"/>
    <property type="molecule type" value="Genomic_DNA"/>
</dbReference>
<evidence type="ECO:0000313" key="2">
    <source>
        <dbReference type="Proteomes" id="UP000689195"/>
    </source>
</evidence>
<keyword evidence="2" id="KW-1185">Reference proteome</keyword>
<name>A0A8S1UZM1_9CILI</name>
<dbReference type="AlphaFoldDB" id="A0A8S1UZM1"/>
<organism evidence="1 2">
    <name type="scientific">Paramecium pentaurelia</name>
    <dbReference type="NCBI Taxonomy" id="43138"/>
    <lineage>
        <taxon>Eukaryota</taxon>
        <taxon>Sar</taxon>
        <taxon>Alveolata</taxon>
        <taxon>Ciliophora</taxon>
        <taxon>Intramacronucleata</taxon>
        <taxon>Oligohymenophorea</taxon>
        <taxon>Peniculida</taxon>
        <taxon>Parameciidae</taxon>
        <taxon>Paramecium</taxon>
    </lineage>
</organism>
<dbReference type="Proteomes" id="UP000689195">
    <property type="component" value="Unassembled WGS sequence"/>
</dbReference>